<evidence type="ECO:0000256" key="1">
    <source>
        <dbReference type="SAM" id="MobiDB-lite"/>
    </source>
</evidence>
<feature type="compositionally biased region" description="Polar residues" evidence="1">
    <location>
        <begin position="50"/>
        <end position="64"/>
    </location>
</feature>
<keyword evidence="3" id="KW-1185">Reference proteome</keyword>
<protein>
    <submittedName>
        <fullName evidence="2">Uncharacterized protein</fullName>
    </submittedName>
</protein>
<proteinExistence type="predicted"/>
<sequence length="275" mass="30032">MKTKDGSRAEVPIQLVCPWFGLNAPVRSLSVIVKRAQAERGRVPVLAQAGGQSSPLVTHSQTRTPPGPEPRANTPALAALPFSPSCRSLPCQRPARPLTASTDERPRASYSLLQRLPSIALYRYAPIFLVLAPAQPSPAPAPGPLPLIARHWTSHRPFALPFALGTRLRLCPCCLPPSQRAGQVQVSARQTTRPCKTNRLFDAASRLPPLCLCSSHLSPSRRLLQLLILPLSHLIPPTLSHYSSPTLIVTFFFPSFSFFLPLSLSRPEASLRGFR</sequence>
<dbReference type="AlphaFoldDB" id="A0A2T4BYU1"/>
<feature type="region of interest" description="Disordered" evidence="1">
    <location>
        <begin position="46"/>
        <end position="77"/>
    </location>
</feature>
<gene>
    <name evidence="2" type="ORF">M440DRAFT_117901</name>
</gene>
<accession>A0A2T4BYU1</accession>
<evidence type="ECO:0000313" key="2">
    <source>
        <dbReference type="EMBL" id="PTB74493.1"/>
    </source>
</evidence>
<dbReference type="Proteomes" id="UP000240760">
    <property type="component" value="Unassembled WGS sequence"/>
</dbReference>
<evidence type="ECO:0000313" key="3">
    <source>
        <dbReference type="Proteomes" id="UP000240760"/>
    </source>
</evidence>
<name>A0A2T4BYU1_TRILO</name>
<dbReference type="EMBL" id="KZ679136">
    <property type="protein sequence ID" value="PTB74493.1"/>
    <property type="molecule type" value="Genomic_DNA"/>
</dbReference>
<reference evidence="2 3" key="1">
    <citation type="submission" date="2016-07" db="EMBL/GenBank/DDBJ databases">
        <title>Multiple horizontal gene transfer events from other fungi enriched the ability of initially mycotrophic Trichoderma (Ascomycota) to feed on dead plant biomass.</title>
        <authorList>
            <consortium name="DOE Joint Genome Institute"/>
            <person name="Aerts A."/>
            <person name="Atanasova L."/>
            <person name="Chenthamara K."/>
            <person name="Zhang J."/>
            <person name="Grujic M."/>
            <person name="Henrissat B."/>
            <person name="Kuo A."/>
            <person name="Salamov A."/>
            <person name="Lipzen A."/>
            <person name="Labutti K."/>
            <person name="Barry K."/>
            <person name="Miao Y."/>
            <person name="Rahimi M.J."/>
            <person name="Shen Q."/>
            <person name="Grigoriev I.V."/>
            <person name="Kubicek C.P."/>
            <person name="Druzhinina I.S."/>
        </authorList>
    </citation>
    <scope>NUCLEOTIDE SEQUENCE [LARGE SCALE GENOMIC DNA]</scope>
    <source>
        <strain evidence="2 3">ATCC 18648</strain>
    </source>
</reference>
<organism evidence="2 3">
    <name type="scientific">Trichoderma longibrachiatum ATCC 18648</name>
    <dbReference type="NCBI Taxonomy" id="983965"/>
    <lineage>
        <taxon>Eukaryota</taxon>
        <taxon>Fungi</taxon>
        <taxon>Dikarya</taxon>
        <taxon>Ascomycota</taxon>
        <taxon>Pezizomycotina</taxon>
        <taxon>Sordariomycetes</taxon>
        <taxon>Hypocreomycetidae</taxon>
        <taxon>Hypocreales</taxon>
        <taxon>Hypocreaceae</taxon>
        <taxon>Trichoderma</taxon>
    </lineage>
</organism>